<evidence type="ECO:0000313" key="3">
    <source>
        <dbReference type="Proteomes" id="UP001165083"/>
    </source>
</evidence>
<protein>
    <submittedName>
        <fullName evidence="2">Unnamed protein product</fullName>
    </submittedName>
</protein>
<feature type="compositionally biased region" description="Basic and acidic residues" evidence="1">
    <location>
        <begin position="83"/>
        <end position="101"/>
    </location>
</feature>
<dbReference type="Proteomes" id="UP001165083">
    <property type="component" value="Unassembled WGS sequence"/>
</dbReference>
<comment type="caution">
    <text evidence="2">The sequence shown here is derived from an EMBL/GenBank/DDBJ whole genome shotgun (WGS) entry which is preliminary data.</text>
</comment>
<dbReference type="OrthoDB" id="116992at2759"/>
<feature type="region of interest" description="Disordered" evidence="1">
    <location>
        <begin position="83"/>
        <end position="102"/>
    </location>
</feature>
<sequence length="215" mass="24264">MVETQGRGTLHLHILIWLDNCPTNSTALTKLLDSPDGDIFRERIVSNADSIVRNDLPIALDEHGCSSCGATFQELVGLPIPDEARKEPLSSTRETRSRGKATEPALVQCRRCSTQFSSQHLIRNALLKARPAHWPVWQHSMSKHEVEEQANRESACRNTKRHAVNVVCDRESVQDSFCSEDSIRDNDMLITGLLYQANHRQMPLCKADDDFEMTL</sequence>
<gene>
    <name evidence="2" type="ORF">Plil01_001221000</name>
</gene>
<evidence type="ECO:0000256" key="1">
    <source>
        <dbReference type="SAM" id="MobiDB-lite"/>
    </source>
</evidence>
<organism evidence="2 3">
    <name type="scientific">Phytophthora lilii</name>
    <dbReference type="NCBI Taxonomy" id="2077276"/>
    <lineage>
        <taxon>Eukaryota</taxon>
        <taxon>Sar</taxon>
        <taxon>Stramenopiles</taxon>
        <taxon>Oomycota</taxon>
        <taxon>Peronosporomycetes</taxon>
        <taxon>Peronosporales</taxon>
        <taxon>Peronosporaceae</taxon>
        <taxon>Phytophthora</taxon>
    </lineage>
</organism>
<dbReference type="AlphaFoldDB" id="A0A9W6UBA9"/>
<name>A0A9W6UBA9_9STRA</name>
<dbReference type="EMBL" id="BSXW01000742">
    <property type="protein sequence ID" value="GMF28882.1"/>
    <property type="molecule type" value="Genomic_DNA"/>
</dbReference>
<reference evidence="2" key="1">
    <citation type="submission" date="2023-04" db="EMBL/GenBank/DDBJ databases">
        <title>Phytophthora lilii NBRC 32176.</title>
        <authorList>
            <person name="Ichikawa N."/>
            <person name="Sato H."/>
            <person name="Tonouchi N."/>
        </authorList>
    </citation>
    <scope>NUCLEOTIDE SEQUENCE</scope>
    <source>
        <strain evidence="2">NBRC 32176</strain>
    </source>
</reference>
<proteinExistence type="predicted"/>
<keyword evidence="3" id="KW-1185">Reference proteome</keyword>
<evidence type="ECO:0000313" key="2">
    <source>
        <dbReference type="EMBL" id="GMF28882.1"/>
    </source>
</evidence>
<accession>A0A9W6UBA9</accession>